<evidence type="ECO:0000256" key="13">
    <source>
        <dbReference type="ARBA" id="ARBA00023152"/>
    </source>
</evidence>
<comment type="pathway">
    <text evidence="3">Carbohydrate degradation; glycolysis; D-glyceraldehyde 3-phosphate and glycerone phosphate from D-glucose: step 3/4.</text>
</comment>
<dbReference type="InterPro" id="IPR022953">
    <property type="entry name" value="ATP_PFK"/>
</dbReference>
<dbReference type="AlphaFoldDB" id="I3EFL3"/>
<dbReference type="PRINTS" id="PR00476">
    <property type="entry name" value="PHFRCTKINASE"/>
</dbReference>
<dbReference type="PROSITE" id="PS00433">
    <property type="entry name" value="PHOSPHOFRUCTOKINASE"/>
    <property type="match status" value="1"/>
</dbReference>
<dbReference type="VEuPathDB" id="MicrosporidiaDB:NEQG_01454"/>
<dbReference type="EC" id="2.7.1.11" evidence="4"/>
<comment type="subcellular location">
    <subcellularLocation>
        <location evidence="2">Cytoplasm</location>
    </subcellularLocation>
</comment>
<evidence type="ECO:0000256" key="8">
    <source>
        <dbReference type="ARBA" id="ARBA00022723"/>
    </source>
</evidence>
<keyword evidence="9" id="KW-0547">Nucleotide-binding</keyword>
<dbReference type="Gene3D" id="3.40.50.450">
    <property type="match status" value="1"/>
</dbReference>
<keyword evidence="17" id="KW-1185">Reference proteome</keyword>
<keyword evidence="7" id="KW-0808">Transferase</keyword>
<dbReference type="HOGENOM" id="CLU_011053_2_0_1"/>
<evidence type="ECO:0000256" key="5">
    <source>
        <dbReference type="ARBA" id="ARBA00022490"/>
    </source>
</evidence>
<dbReference type="GO" id="GO:0070095">
    <property type="term" value="F:fructose-6-phosphate binding"/>
    <property type="evidence" value="ECO:0007669"/>
    <property type="project" value="TreeGrafter"/>
</dbReference>
<dbReference type="PANTHER" id="PTHR13697">
    <property type="entry name" value="PHOSPHOFRUCTOKINASE"/>
    <property type="match status" value="1"/>
</dbReference>
<dbReference type="InParanoid" id="I3EFL3"/>
<dbReference type="UniPathway" id="UPA00109">
    <property type="reaction ID" value="UER00182"/>
</dbReference>
<evidence type="ECO:0000256" key="11">
    <source>
        <dbReference type="ARBA" id="ARBA00022840"/>
    </source>
</evidence>
<feature type="domain" description="Phosphofructokinase" evidence="15">
    <location>
        <begin position="119"/>
        <end position="396"/>
    </location>
</feature>
<evidence type="ECO:0000256" key="6">
    <source>
        <dbReference type="ARBA" id="ARBA00022533"/>
    </source>
</evidence>
<dbReference type="SUPFAM" id="SSF53784">
    <property type="entry name" value="Phosphofructokinase"/>
    <property type="match status" value="2"/>
</dbReference>
<dbReference type="GO" id="GO:0006002">
    <property type="term" value="P:fructose 6-phosphate metabolic process"/>
    <property type="evidence" value="ECO:0007669"/>
    <property type="project" value="InterPro"/>
</dbReference>
<evidence type="ECO:0000256" key="7">
    <source>
        <dbReference type="ARBA" id="ARBA00022679"/>
    </source>
</evidence>
<dbReference type="GO" id="GO:0061621">
    <property type="term" value="P:canonical glycolysis"/>
    <property type="evidence" value="ECO:0007669"/>
    <property type="project" value="TreeGrafter"/>
</dbReference>
<proteinExistence type="predicted"/>
<gene>
    <name evidence="16" type="ORF">NEQG_01454</name>
</gene>
<evidence type="ECO:0000313" key="17">
    <source>
        <dbReference type="Proteomes" id="UP000002872"/>
    </source>
</evidence>
<dbReference type="OrthoDB" id="537915at2759"/>
<dbReference type="GO" id="GO:0048029">
    <property type="term" value="F:monosaccharide binding"/>
    <property type="evidence" value="ECO:0007669"/>
    <property type="project" value="TreeGrafter"/>
</dbReference>
<keyword evidence="6" id="KW-0021">Allosteric enzyme</keyword>
<dbReference type="GO" id="GO:0046872">
    <property type="term" value="F:metal ion binding"/>
    <property type="evidence" value="ECO:0007669"/>
    <property type="project" value="UniProtKB-KW"/>
</dbReference>
<evidence type="ECO:0000313" key="16">
    <source>
        <dbReference type="EMBL" id="EIJ88010.1"/>
    </source>
</evidence>
<evidence type="ECO:0000256" key="12">
    <source>
        <dbReference type="ARBA" id="ARBA00022842"/>
    </source>
</evidence>
<dbReference type="EMBL" id="GL870879">
    <property type="protein sequence ID" value="EIJ88010.1"/>
    <property type="molecule type" value="Genomic_DNA"/>
</dbReference>
<dbReference type="InterPro" id="IPR000023">
    <property type="entry name" value="Phosphofructokinase_dom"/>
</dbReference>
<keyword evidence="11" id="KW-0067">ATP-binding</keyword>
<reference evidence="16" key="1">
    <citation type="submission" date="2011-01" db="EMBL/GenBank/DDBJ databases">
        <title>The Genome Sequence of Nematocida parisii strain ERTm3.</title>
        <authorList>
            <consortium name="The Broad Institute Genome Sequencing Platform"/>
            <consortium name="The Broad Institute Genome Sequencing Center for Infectious Disease"/>
            <person name="Cuomo C."/>
            <person name="Troemel E."/>
            <person name="Young S.K."/>
            <person name="Zeng Q."/>
            <person name="Gargeya S."/>
            <person name="Fitzgerald M."/>
            <person name="Haas B."/>
            <person name="Abouelleil A."/>
            <person name="Alvarado L."/>
            <person name="Arachchi H.M."/>
            <person name="Berlin A."/>
            <person name="Chapman S.B."/>
            <person name="Gearin G."/>
            <person name="Goldberg J."/>
            <person name="Griggs A."/>
            <person name="Gujja S."/>
            <person name="Hansen M."/>
            <person name="Heiman D."/>
            <person name="Howarth C."/>
            <person name="Larimer J."/>
            <person name="Lui A."/>
            <person name="MacDonald P.J.P."/>
            <person name="McCowen C."/>
            <person name="Montmayeur A."/>
            <person name="Murphy C."/>
            <person name="Neiman D."/>
            <person name="Pearson M."/>
            <person name="Priest M."/>
            <person name="Roberts A."/>
            <person name="Saif S."/>
            <person name="Shea T."/>
            <person name="Sisk P."/>
            <person name="Stolte C."/>
            <person name="Sykes S."/>
            <person name="Wortman J."/>
            <person name="Nusbaum C."/>
            <person name="Birren B."/>
        </authorList>
    </citation>
    <scope>NUCLEOTIDE SEQUENCE</scope>
    <source>
        <strain evidence="16">ERTm3</strain>
    </source>
</reference>
<keyword evidence="13" id="KW-0324">Glycolysis</keyword>
<keyword evidence="12" id="KW-0460">Magnesium</keyword>
<dbReference type="FunCoup" id="I3EFL3">
    <property type="interactions" value="65"/>
</dbReference>
<dbReference type="GO" id="GO:0005524">
    <property type="term" value="F:ATP binding"/>
    <property type="evidence" value="ECO:0007669"/>
    <property type="project" value="UniProtKB-KW"/>
</dbReference>
<comment type="cofactor">
    <cofactor evidence="1">
        <name>Mg(2+)</name>
        <dbReference type="ChEBI" id="CHEBI:18420"/>
    </cofactor>
</comment>
<evidence type="ECO:0000256" key="4">
    <source>
        <dbReference type="ARBA" id="ARBA00012055"/>
    </source>
</evidence>
<comment type="catalytic activity">
    <reaction evidence="14">
        <text>beta-D-fructose 6-phosphate + ATP = beta-D-fructose 1,6-bisphosphate + ADP + H(+)</text>
        <dbReference type="Rhea" id="RHEA:16109"/>
        <dbReference type="ChEBI" id="CHEBI:15378"/>
        <dbReference type="ChEBI" id="CHEBI:30616"/>
        <dbReference type="ChEBI" id="CHEBI:32966"/>
        <dbReference type="ChEBI" id="CHEBI:57634"/>
        <dbReference type="ChEBI" id="CHEBI:456216"/>
        <dbReference type="EC" id="2.7.1.11"/>
    </reaction>
</comment>
<keyword evidence="10" id="KW-0418">Kinase</keyword>
<sequence>MVKIEFIFDTRKKRNEVKEFYESLGLISTVQKNMLRITSSDEISIVSAAQSKISLRAKNHKEILETHKDLQRDLETVHLEEDVQISHEYREHHIPFRIKLTDPLGNDVSISPALSPKTVGIMTSGGDAPGMNSAIWAIVKAANKNGAKTLGIMNGYEGLVNDTVREITEQEAYLHMQEGGTFLKSARSMKFKTEEGLRLAIETIKRHEINAIIIIGGDGSMKGAGVLSKACPDLSVVFVPGSIDNDIPGTESIGAATALHRIIEAIDCIESTMVSHRRGFVLEVMGRDCGWLALCGAFATHAAYAFLPEYPQEEKWKEHLNKCISAKKQKCTYVILAEGAKHENGKKVSADEVCQAMEDMGIETRAIVLGHTQRGGSPCATDRLIAPTLGVAAAEVALSRPGAYAVYISDTEKVLDLSACIDMCKKAESIMQQPGGISKIRGKDFVEMHNSFKMECMTANTSSNPTNKAQSSSKKEVYGAAIIGTVGAGAETVLNKMVEYSSVYNKEVLNLSKHSYFSKRMPKMKKSELEGSLSQLKELIVEKRISTLILIGGLDALAESKRLYSLCDNIYVIPCTVSNNVPGTTVSIGADTALDTITALCDNLKISMTKNIAYLVEVHGGACGYLSVSSALAVGAIDCYFPEETGVLSRLTRTLKALSVSFKKTSIPKLIIRGNGAMKGVCNDTAARILEVDGPGTYTVRQCTLGHVQKGNRPTAVDRVQAARSALFIFTAPPGKSVLGVSRWSPTITKIESAILEVNEEKRRVKRAQWLEMARIYRVLN</sequence>
<feature type="domain" description="Phosphofructokinase" evidence="15">
    <location>
        <begin position="518"/>
        <end position="727"/>
    </location>
</feature>
<dbReference type="NCBIfam" id="NF002872">
    <property type="entry name" value="PRK03202.1"/>
    <property type="match status" value="1"/>
</dbReference>
<evidence type="ECO:0000256" key="3">
    <source>
        <dbReference type="ARBA" id="ARBA00004679"/>
    </source>
</evidence>
<dbReference type="GO" id="GO:0042802">
    <property type="term" value="F:identical protein binding"/>
    <property type="evidence" value="ECO:0007669"/>
    <property type="project" value="TreeGrafter"/>
</dbReference>
<evidence type="ECO:0000256" key="1">
    <source>
        <dbReference type="ARBA" id="ARBA00001946"/>
    </source>
</evidence>
<evidence type="ECO:0000256" key="9">
    <source>
        <dbReference type="ARBA" id="ARBA00022741"/>
    </source>
</evidence>
<evidence type="ECO:0000256" key="14">
    <source>
        <dbReference type="ARBA" id="ARBA00048070"/>
    </source>
</evidence>
<dbReference type="OMA" id="EWQDQMC"/>
<dbReference type="Gene3D" id="3.40.50.460">
    <property type="entry name" value="Phosphofructokinase domain"/>
    <property type="match status" value="2"/>
</dbReference>
<name>I3EFL3_NEMP3</name>
<evidence type="ECO:0000259" key="15">
    <source>
        <dbReference type="Pfam" id="PF00365"/>
    </source>
</evidence>
<dbReference type="PANTHER" id="PTHR13697:SF4">
    <property type="entry name" value="ATP-DEPENDENT 6-PHOSPHOFRUCTOKINASE"/>
    <property type="match status" value="1"/>
</dbReference>
<keyword evidence="5" id="KW-0963">Cytoplasm</keyword>
<dbReference type="InterPro" id="IPR015912">
    <property type="entry name" value="Phosphofructokinase_CS"/>
</dbReference>
<evidence type="ECO:0000256" key="2">
    <source>
        <dbReference type="ARBA" id="ARBA00004496"/>
    </source>
</evidence>
<accession>I3EFL3</accession>
<dbReference type="InterPro" id="IPR035966">
    <property type="entry name" value="PKF_sf"/>
</dbReference>
<dbReference type="GO" id="GO:0005945">
    <property type="term" value="C:6-phosphofructokinase complex"/>
    <property type="evidence" value="ECO:0007669"/>
    <property type="project" value="TreeGrafter"/>
</dbReference>
<dbReference type="GO" id="GO:0003872">
    <property type="term" value="F:6-phosphofructokinase activity"/>
    <property type="evidence" value="ECO:0007669"/>
    <property type="project" value="UniProtKB-EC"/>
</dbReference>
<dbReference type="GO" id="GO:0016208">
    <property type="term" value="F:AMP binding"/>
    <property type="evidence" value="ECO:0007669"/>
    <property type="project" value="TreeGrafter"/>
</dbReference>
<keyword evidence="8" id="KW-0479">Metal-binding</keyword>
<dbReference type="Pfam" id="PF00365">
    <property type="entry name" value="PFK"/>
    <property type="match status" value="2"/>
</dbReference>
<evidence type="ECO:0000256" key="10">
    <source>
        <dbReference type="ARBA" id="ARBA00022777"/>
    </source>
</evidence>
<protein>
    <recommendedName>
        <fullName evidence="4">6-phosphofructokinase</fullName>
        <ecNumber evidence="4">2.7.1.11</ecNumber>
    </recommendedName>
</protein>
<organism evidence="16 17">
    <name type="scientific">Nematocida parisii (strain ERTm3)</name>
    <name type="common">Nematode killer fungus</name>
    <dbReference type="NCBI Taxonomy" id="935791"/>
    <lineage>
        <taxon>Eukaryota</taxon>
        <taxon>Fungi</taxon>
        <taxon>Fungi incertae sedis</taxon>
        <taxon>Microsporidia</taxon>
        <taxon>Nematocida</taxon>
    </lineage>
</organism>
<dbReference type="STRING" id="935791.I3EFL3"/>
<dbReference type="Proteomes" id="UP000002872">
    <property type="component" value="Unassembled WGS sequence"/>
</dbReference>
<dbReference type="GO" id="GO:0030388">
    <property type="term" value="P:fructose 1,6-bisphosphate metabolic process"/>
    <property type="evidence" value="ECO:0007669"/>
    <property type="project" value="TreeGrafter"/>
</dbReference>